<dbReference type="InterPro" id="IPR001110">
    <property type="entry name" value="UPF0012_CS"/>
</dbReference>
<evidence type="ECO:0000313" key="4">
    <source>
        <dbReference type="Proteomes" id="UP000219353"/>
    </source>
</evidence>
<dbReference type="OrthoDB" id="9811121at2"/>
<dbReference type="GO" id="GO:0016787">
    <property type="term" value="F:hydrolase activity"/>
    <property type="evidence" value="ECO:0007669"/>
    <property type="project" value="UniProtKB-KW"/>
</dbReference>
<proteinExistence type="inferred from homology"/>
<dbReference type="Gene3D" id="3.60.110.10">
    <property type="entry name" value="Carbon-nitrogen hydrolase"/>
    <property type="match status" value="1"/>
</dbReference>
<dbReference type="InterPro" id="IPR003010">
    <property type="entry name" value="C-N_Hydrolase"/>
</dbReference>
<dbReference type="InterPro" id="IPR036526">
    <property type="entry name" value="C-N_Hydrolase_sf"/>
</dbReference>
<dbReference type="CDD" id="cd07197">
    <property type="entry name" value="nitrilase"/>
    <property type="match status" value="1"/>
</dbReference>
<dbReference type="PANTHER" id="PTHR23088">
    <property type="entry name" value="NITRILASE-RELATED"/>
    <property type="match status" value="1"/>
</dbReference>
<keyword evidence="4" id="KW-1185">Reference proteome</keyword>
<dbReference type="PROSITE" id="PS50263">
    <property type="entry name" value="CN_HYDROLASE"/>
    <property type="match status" value="1"/>
</dbReference>
<dbReference type="SUPFAM" id="SSF56317">
    <property type="entry name" value="Carbon-nitrogen hydrolase"/>
    <property type="match status" value="1"/>
</dbReference>
<dbReference type="Pfam" id="PF00795">
    <property type="entry name" value="CN_hydrolase"/>
    <property type="match status" value="1"/>
</dbReference>
<dbReference type="AlphaFoldDB" id="A0A285J928"/>
<evidence type="ECO:0000259" key="2">
    <source>
        <dbReference type="PROSITE" id="PS50263"/>
    </source>
</evidence>
<gene>
    <name evidence="3" type="ORF">SAMN06297280_3126</name>
</gene>
<name>A0A285J928_9GAMM</name>
<accession>A0A285J928</accession>
<dbReference type="RefSeq" id="WP_097112331.1">
    <property type="nucleotide sequence ID" value="NZ_OBEB01000007.1"/>
</dbReference>
<dbReference type="EMBL" id="OBEB01000007">
    <property type="protein sequence ID" value="SNY56748.1"/>
    <property type="molecule type" value="Genomic_DNA"/>
</dbReference>
<organism evidence="3 4">
    <name type="scientific">Arsukibacterium tuosuense</name>
    <dbReference type="NCBI Taxonomy" id="1323745"/>
    <lineage>
        <taxon>Bacteria</taxon>
        <taxon>Pseudomonadati</taxon>
        <taxon>Pseudomonadota</taxon>
        <taxon>Gammaproteobacteria</taxon>
        <taxon>Chromatiales</taxon>
        <taxon>Chromatiaceae</taxon>
        <taxon>Arsukibacterium</taxon>
    </lineage>
</organism>
<dbReference type="PANTHER" id="PTHR23088:SF27">
    <property type="entry name" value="DEAMINATED GLUTATHIONE AMIDASE"/>
    <property type="match status" value="1"/>
</dbReference>
<dbReference type="PROSITE" id="PS01227">
    <property type="entry name" value="UPF0012"/>
    <property type="match status" value="1"/>
</dbReference>
<protein>
    <submittedName>
        <fullName evidence="3">Predicted amidohydrolase</fullName>
    </submittedName>
</protein>
<feature type="domain" description="CN hydrolase" evidence="2">
    <location>
        <begin position="4"/>
        <end position="231"/>
    </location>
</feature>
<dbReference type="Proteomes" id="UP000219353">
    <property type="component" value="Unassembled WGS sequence"/>
</dbReference>
<reference evidence="4" key="1">
    <citation type="submission" date="2017-09" db="EMBL/GenBank/DDBJ databases">
        <authorList>
            <person name="Varghese N."/>
            <person name="Submissions S."/>
        </authorList>
    </citation>
    <scope>NUCLEOTIDE SEQUENCE [LARGE SCALE GENOMIC DNA]</scope>
    <source>
        <strain evidence="4">CGMCC 1.12461</strain>
    </source>
</reference>
<sequence>MTTFNIAGLQLALTANQDNFAIIRQQVLAAKRRFPALDMVLLPELCTFGPAPRFAETLPGNTENKYCELAIEAGIWLCNGSMFERDGDHIYNTSSVIAPNGKVHCRYRKVYPFLPYEEGISAGNEFKVFDIPGVGRFGLSICYDMWFPESIRALVWQGAEVILHPTLTNTVDRNIELAMARANACMNQCYMVDINSAAGLGVGQSVVAGPGGEVVHQAGDQQEIIVLQLDLAYLRRVRQQGWHTLGQPLKSFRDTAVVFPQYQQQRSTYLDQLGKLEKPAGRNWTSETF</sequence>
<keyword evidence="3" id="KW-0378">Hydrolase</keyword>
<evidence type="ECO:0000256" key="1">
    <source>
        <dbReference type="ARBA" id="ARBA00010613"/>
    </source>
</evidence>
<evidence type="ECO:0000313" key="3">
    <source>
        <dbReference type="EMBL" id="SNY56748.1"/>
    </source>
</evidence>
<comment type="similarity">
    <text evidence="1">Belongs to the carbon-nitrogen hydrolase superfamily. NIT1/NIT2 family.</text>
</comment>